<feature type="transmembrane region" description="Helical" evidence="7">
    <location>
        <begin position="292"/>
        <end position="315"/>
    </location>
</feature>
<name>F6R7Y7_CIOIN</name>
<reference evidence="9" key="4">
    <citation type="submission" date="2025-09" db="UniProtKB">
        <authorList>
            <consortium name="Ensembl"/>
        </authorList>
    </citation>
    <scope>IDENTIFICATION</scope>
</reference>
<evidence type="ECO:0000256" key="4">
    <source>
        <dbReference type="ARBA" id="ARBA00023136"/>
    </source>
</evidence>
<dbReference type="Ensembl" id="ENSCINT00000006356.3">
    <property type="protein sequence ID" value="ENSCINP00000006356.3"/>
    <property type="gene ID" value="ENSCING00000011470.2"/>
</dbReference>
<dbReference type="SMART" id="SM00907">
    <property type="entry name" value="GDNF"/>
    <property type="match status" value="1"/>
</dbReference>
<dbReference type="Pfam" id="PF02351">
    <property type="entry name" value="GDNF"/>
    <property type="match status" value="1"/>
</dbReference>
<sequence>MVAFACIPIECDLDRPLSVGNSIKLLMQFLTISLVVTSSLQHEEVGLLSRFRRSDSGLTCLEALNRCKNSSNCGSAFRAVKKKCKITGARCDAPISDQPKCAENIDILRSTYFPLDDKCKCYAVGLVGKKLKRCQEIRNSVYANPCFAAIKYLREHGTFPFKDYRPPDVTKSAGDVIPESQSQFELLTSSVSDTTLSETELDEIDKFFIDDEGPPDDKDANVDNRSSAGGGSETRNAEVAPNIPVIREEMIVTEGNTADVERDFGSQTSVAVQNTKTSYVVETYTVSSPNNWQIALIACGASLMVLALITIIYLLHHRRAKSNYSAGKQAGDSHNLTVSVPDDEIKLSSHEDQV</sequence>
<dbReference type="Proteomes" id="UP000008144">
    <property type="component" value="Chromosome 2"/>
</dbReference>
<dbReference type="AlphaFoldDB" id="F6R7Y7"/>
<evidence type="ECO:0000313" key="10">
    <source>
        <dbReference type="Proteomes" id="UP000008144"/>
    </source>
</evidence>
<comment type="subcellular location">
    <subcellularLocation>
        <location evidence="1">Cell membrane</location>
    </subcellularLocation>
</comment>
<evidence type="ECO:0000256" key="6">
    <source>
        <dbReference type="SAM" id="MobiDB-lite"/>
    </source>
</evidence>
<keyword evidence="3" id="KW-0732">Signal</keyword>
<evidence type="ECO:0000256" key="2">
    <source>
        <dbReference type="ARBA" id="ARBA00022475"/>
    </source>
</evidence>
<dbReference type="GO" id="GO:0005886">
    <property type="term" value="C:plasma membrane"/>
    <property type="evidence" value="ECO:0007669"/>
    <property type="project" value="UniProtKB-SubCell"/>
</dbReference>
<dbReference type="GeneTree" id="ENSGT00390000001613"/>
<evidence type="ECO:0000313" key="9">
    <source>
        <dbReference type="Ensembl" id="ENSCINP00000006356.3"/>
    </source>
</evidence>
<evidence type="ECO:0000259" key="8">
    <source>
        <dbReference type="SMART" id="SM00907"/>
    </source>
</evidence>
<reference evidence="9" key="2">
    <citation type="journal article" date="2008" name="Genome Biol.">
        <title>Improved genome assembly and evidence-based global gene model set for the chordate Ciona intestinalis: new insight into intron and operon populations.</title>
        <authorList>
            <person name="Satou Y."/>
            <person name="Mineta K."/>
            <person name="Ogasawara M."/>
            <person name="Sasakura Y."/>
            <person name="Shoguchi E."/>
            <person name="Ueno K."/>
            <person name="Yamada L."/>
            <person name="Matsumoto J."/>
            <person name="Wasserscheid J."/>
            <person name="Dewar K."/>
            <person name="Wiley G.B."/>
            <person name="Macmil S.L."/>
            <person name="Roe B.A."/>
            <person name="Zeller R.W."/>
            <person name="Hastings K.E."/>
            <person name="Lemaire P."/>
            <person name="Lindquist E."/>
            <person name="Endo T."/>
            <person name="Hotta K."/>
            <person name="Inaba K."/>
        </authorList>
    </citation>
    <scope>NUCLEOTIDE SEQUENCE [LARGE SCALE GENOMIC DNA]</scope>
    <source>
        <strain evidence="9">wild type</strain>
    </source>
</reference>
<dbReference type="RefSeq" id="XP_002126873.1">
    <property type="nucleotide sequence ID" value="XM_002126837.3"/>
</dbReference>
<protein>
    <submittedName>
        <fullName evidence="9">Uncharacterized LOC100186708</fullName>
    </submittedName>
</protein>
<gene>
    <name evidence="9" type="primary">LOC100186708</name>
</gene>
<accession>A0A1W2WDX7</accession>
<dbReference type="KEGG" id="cin:100186708"/>
<dbReference type="InterPro" id="IPR037193">
    <property type="entry name" value="GDNF_alpha"/>
</dbReference>
<proteinExistence type="predicted"/>
<dbReference type="HOGENOM" id="CLU_782925_0_0_1"/>
<dbReference type="EMBL" id="EAAA01001480">
    <property type="status" value="NOT_ANNOTATED_CDS"/>
    <property type="molecule type" value="Genomic_DNA"/>
</dbReference>
<reference evidence="10" key="1">
    <citation type="journal article" date="2002" name="Science">
        <title>The draft genome of Ciona intestinalis: insights into chordate and vertebrate origins.</title>
        <authorList>
            <person name="Dehal P."/>
            <person name="Satou Y."/>
            <person name="Campbell R.K."/>
            <person name="Chapman J."/>
            <person name="Degnan B."/>
            <person name="De Tomaso A."/>
            <person name="Davidson B."/>
            <person name="Di Gregorio A."/>
            <person name="Gelpke M."/>
            <person name="Goodstein D.M."/>
            <person name="Harafuji N."/>
            <person name="Hastings K.E."/>
            <person name="Ho I."/>
            <person name="Hotta K."/>
            <person name="Huang W."/>
            <person name="Kawashima T."/>
            <person name="Lemaire P."/>
            <person name="Martinez D."/>
            <person name="Meinertzhagen I.A."/>
            <person name="Necula S."/>
            <person name="Nonaka M."/>
            <person name="Putnam N."/>
            <person name="Rash S."/>
            <person name="Saiga H."/>
            <person name="Satake M."/>
            <person name="Terry A."/>
            <person name="Yamada L."/>
            <person name="Wang H.G."/>
            <person name="Awazu S."/>
            <person name="Azumi K."/>
            <person name="Boore J."/>
            <person name="Branno M."/>
            <person name="Chin-Bow S."/>
            <person name="DeSantis R."/>
            <person name="Doyle S."/>
            <person name="Francino P."/>
            <person name="Keys D.N."/>
            <person name="Haga S."/>
            <person name="Hayashi H."/>
            <person name="Hino K."/>
            <person name="Imai K.S."/>
            <person name="Inaba K."/>
            <person name="Kano S."/>
            <person name="Kobayashi K."/>
            <person name="Kobayashi M."/>
            <person name="Lee B.I."/>
            <person name="Makabe K.W."/>
            <person name="Manohar C."/>
            <person name="Matassi G."/>
            <person name="Medina M."/>
            <person name="Mochizuki Y."/>
            <person name="Mount S."/>
            <person name="Morishita T."/>
            <person name="Miura S."/>
            <person name="Nakayama A."/>
            <person name="Nishizaka S."/>
            <person name="Nomoto H."/>
            <person name="Ohta F."/>
            <person name="Oishi K."/>
            <person name="Rigoutsos I."/>
            <person name="Sano M."/>
            <person name="Sasaki A."/>
            <person name="Sasakura Y."/>
            <person name="Shoguchi E."/>
            <person name="Shin-i T."/>
            <person name="Spagnuolo A."/>
            <person name="Stainier D."/>
            <person name="Suzuki M.M."/>
            <person name="Tassy O."/>
            <person name="Takatori N."/>
            <person name="Tokuoka M."/>
            <person name="Yagi K."/>
            <person name="Yoshizaki F."/>
            <person name="Wada S."/>
            <person name="Zhang C."/>
            <person name="Hyatt P.D."/>
            <person name="Larimer F."/>
            <person name="Detter C."/>
            <person name="Doggett N."/>
            <person name="Glavina T."/>
            <person name="Hawkins T."/>
            <person name="Richardson P."/>
            <person name="Lucas S."/>
            <person name="Kohara Y."/>
            <person name="Levine M."/>
            <person name="Satoh N."/>
            <person name="Rokhsar D.S."/>
        </authorList>
    </citation>
    <scope>NUCLEOTIDE SEQUENCE [LARGE SCALE GENOMIC DNA]</scope>
</reference>
<keyword evidence="4 7" id="KW-0472">Membrane</keyword>
<feature type="compositionally biased region" description="Basic and acidic residues" evidence="6">
    <location>
        <begin position="208"/>
        <end position="222"/>
    </location>
</feature>
<dbReference type="SUPFAM" id="SSF110035">
    <property type="entry name" value="GDNF receptor-like"/>
    <property type="match status" value="1"/>
</dbReference>
<keyword evidence="2" id="KW-1003">Cell membrane</keyword>
<evidence type="ECO:0000256" key="3">
    <source>
        <dbReference type="ARBA" id="ARBA00022729"/>
    </source>
</evidence>
<dbReference type="InterPro" id="IPR016017">
    <property type="entry name" value="GDNF/GAS1"/>
</dbReference>
<evidence type="ECO:0000256" key="5">
    <source>
        <dbReference type="ARBA" id="ARBA00023180"/>
    </source>
</evidence>
<accession>F6R7Y7</accession>
<reference evidence="9" key="3">
    <citation type="submission" date="2025-08" db="UniProtKB">
        <authorList>
            <consortium name="Ensembl"/>
        </authorList>
    </citation>
    <scope>IDENTIFICATION</scope>
</reference>
<organism evidence="9 10">
    <name type="scientific">Ciona intestinalis</name>
    <name type="common">Transparent sea squirt</name>
    <name type="synonym">Ascidia intestinalis</name>
    <dbReference type="NCBI Taxonomy" id="7719"/>
    <lineage>
        <taxon>Eukaryota</taxon>
        <taxon>Metazoa</taxon>
        <taxon>Chordata</taxon>
        <taxon>Tunicata</taxon>
        <taxon>Ascidiacea</taxon>
        <taxon>Phlebobranchia</taxon>
        <taxon>Cionidae</taxon>
        <taxon>Ciona</taxon>
    </lineage>
</organism>
<keyword evidence="7" id="KW-1133">Transmembrane helix</keyword>
<dbReference type="InParanoid" id="F6R7Y7"/>
<feature type="domain" description="GDNF/GAS1" evidence="8">
    <location>
        <begin position="60"/>
        <end position="146"/>
    </location>
</feature>
<keyword evidence="5" id="KW-0325">Glycoprotein</keyword>
<dbReference type="GeneID" id="100186708"/>
<keyword evidence="7" id="KW-0812">Transmembrane</keyword>
<keyword evidence="10" id="KW-1185">Reference proteome</keyword>
<evidence type="ECO:0000256" key="7">
    <source>
        <dbReference type="SAM" id="Phobius"/>
    </source>
</evidence>
<feature type="region of interest" description="Disordered" evidence="6">
    <location>
        <begin position="208"/>
        <end position="240"/>
    </location>
</feature>
<evidence type="ECO:0000256" key="1">
    <source>
        <dbReference type="ARBA" id="ARBA00004236"/>
    </source>
</evidence>